<dbReference type="PATRIC" id="fig|1618995.3.peg.448"/>
<protein>
    <submittedName>
        <fullName evidence="6">HI0933 family protein</fullName>
    </submittedName>
</protein>
<dbReference type="InterPro" id="IPR036188">
    <property type="entry name" value="FAD/NAD-bd_sf"/>
</dbReference>
<dbReference type="Pfam" id="PF12831">
    <property type="entry name" value="FAD_oxidored"/>
    <property type="match status" value="1"/>
</dbReference>
<keyword evidence="1" id="KW-0004">4Fe-4S</keyword>
<evidence type="ECO:0000256" key="1">
    <source>
        <dbReference type="ARBA" id="ARBA00022485"/>
    </source>
</evidence>
<sequence>MEHIIETERKTEVAGNYDVIVAGGGPAGIIAALSAARNGAKTLIVERWGFLGGNLTAGYVMNIRNYSDNAGNVIIGGISLEFVQRLEKIGGTLGKPSAPLVRQSPEHVKFLCDTMMSEAGVEILYHSFIAGAFTENNKVKGIIVENKSGRQVFLADVVIDATGDGDVIYHSGADFFKSPDKSGLQPMTLAFIMGGVPTDTWPDVVTEERYFAFQNAYDKYGYPSKNRSFALFPTLRKGEVYANITRSFGDCTNAKDITMSEIECRKQVHELIEWFRKYIPGFRDCYLVSTAPQTGTRESRRLKGLYTLTREDILGYREFDDRICRGAYGIDVHSGRDDTGIMIHLKPGFSYTIPYRCLVPEKIDGLIAAGRCVSADREALGSIRVMAICMAMGEAAGAAAALSVSSGKEPKNIDIKGLKEILIRQKVILDA</sequence>
<dbReference type="Proteomes" id="UP000033935">
    <property type="component" value="Unassembled WGS sequence"/>
</dbReference>
<dbReference type="PANTHER" id="PTHR43498:SF1">
    <property type="entry name" value="COB--COM HETERODISULFIDE REDUCTASE IRON-SULFUR SUBUNIT A"/>
    <property type="match status" value="1"/>
</dbReference>
<evidence type="ECO:0000256" key="3">
    <source>
        <dbReference type="ARBA" id="ARBA00023002"/>
    </source>
</evidence>
<dbReference type="EMBL" id="LBWG01000008">
    <property type="protein sequence ID" value="KKR04425.1"/>
    <property type="molecule type" value="Genomic_DNA"/>
</dbReference>
<dbReference type="GO" id="GO:0051539">
    <property type="term" value="F:4 iron, 4 sulfur cluster binding"/>
    <property type="evidence" value="ECO:0007669"/>
    <property type="project" value="UniProtKB-KW"/>
</dbReference>
<evidence type="ECO:0000256" key="5">
    <source>
        <dbReference type="ARBA" id="ARBA00023014"/>
    </source>
</evidence>
<dbReference type="GO" id="GO:0016491">
    <property type="term" value="F:oxidoreductase activity"/>
    <property type="evidence" value="ECO:0007669"/>
    <property type="project" value="UniProtKB-KW"/>
</dbReference>
<evidence type="ECO:0000313" key="7">
    <source>
        <dbReference type="Proteomes" id="UP000033935"/>
    </source>
</evidence>
<evidence type="ECO:0000313" key="6">
    <source>
        <dbReference type="EMBL" id="KKR04425.1"/>
    </source>
</evidence>
<dbReference type="SUPFAM" id="SSF51905">
    <property type="entry name" value="FAD/NAD(P)-binding domain"/>
    <property type="match status" value="1"/>
</dbReference>
<organism evidence="6 7">
    <name type="scientific">Candidatus Uhrbacteria bacterium GW2011_GWF2_39_13</name>
    <dbReference type="NCBI Taxonomy" id="1618995"/>
    <lineage>
        <taxon>Bacteria</taxon>
        <taxon>Candidatus Uhriibacteriota</taxon>
    </lineage>
</organism>
<accession>A0A0G0Q1V8</accession>
<dbReference type="GO" id="GO:0046872">
    <property type="term" value="F:metal ion binding"/>
    <property type="evidence" value="ECO:0007669"/>
    <property type="project" value="UniProtKB-KW"/>
</dbReference>
<gene>
    <name evidence="6" type="ORF">UT30_C0008G0047</name>
</gene>
<evidence type="ECO:0000256" key="2">
    <source>
        <dbReference type="ARBA" id="ARBA00022723"/>
    </source>
</evidence>
<dbReference type="PRINTS" id="PR00411">
    <property type="entry name" value="PNDRDTASEI"/>
</dbReference>
<keyword evidence="3" id="KW-0560">Oxidoreductase</keyword>
<dbReference type="AlphaFoldDB" id="A0A0G0Q1V8"/>
<reference evidence="6 7" key="1">
    <citation type="journal article" date="2015" name="Nature">
        <title>rRNA introns, odd ribosomes, and small enigmatic genomes across a large radiation of phyla.</title>
        <authorList>
            <person name="Brown C.T."/>
            <person name="Hug L.A."/>
            <person name="Thomas B.C."/>
            <person name="Sharon I."/>
            <person name="Castelle C.J."/>
            <person name="Singh A."/>
            <person name="Wilkins M.J."/>
            <person name="Williams K.H."/>
            <person name="Banfield J.F."/>
        </authorList>
    </citation>
    <scope>NUCLEOTIDE SEQUENCE [LARGE SCALE GENOMIC DNA]</scope>
</reference>
<dbReference type="PANTHER" id="PTHR43498">
    <property type="entry name" value="FERREDOXIN:COB-COM HETERODISULFIDE REDUCTASE SUBUNIT A"/>
    <property type="match status" value="1"/>
</dbReference>
<keyword evidence="2" id="KW-0479">Metal-binding</keyword>
<dbReference type="Gene3D" id="3.50.50.60">
    <property type="entry name" value="FAD/NAD(P)-binding domain"/>
    <property type="match status" value="1"/>
</dbReference>
<comment type="caution">
    <text evidence="6">The sequence shown here is derived from an EMBL/GenBank/DDBJ whole genome shotgun (WGS) entry which is preliminary data.</text>
</comment>
<evidence type="ECO:0000256" key="4">
    <source>
        <dbReference type="ARBA" id="ARBA00023004"/>
    </source>
</evidence>
<name>A0A0G0Q1V8_9BACT</name>
<keyword evidence="5" id="KW-0411">Iron-sulfur</keyword>
<dbReference type="InterPro" id="IPR039650">
    <property type="entry name" value="HdrA-like"/>
</dbReference>
<proteinExistence type="predicted"/>
<keyword evidence="4" id="KW-0408">Iron</keyword>